<proteinExistence type="predicted"/>
<evidence type="ECO:0000313" key="2">
    <source>
        <dbReference type="Proteomes" id="UP000464186"/>
    </source>
</evidence>
<dbReference type="AlphaFoldDB" id="A0A6P1NZ93"/>
<dbReference type="EMBL" id="CP047900">
    <property type="protein sequence ID" value="QHK22621.1"/>
    <property type="molecule type" value="Genomic_DNA"/>
</dbReference>
<gene>
    <name evidence="1" type="ORF">GU243_23965</name>
</gene>
<geneLocation type="plasmid" evidence="1 2">
    <name>unnamed2</name>
</geneLocation>
<dbReference type="KEGG" id="psey:GU243_23965"/>
<dbReference type="Proteomes" id="UP000464186">
    <property type="component" value="Plasmid unnamed2"/>
</dbReference>
<sequence length="81" mass="9055">MTTTPLRRKRGTGLDNVQLVTSVPSEDKQLVVALGNRLGMSQSEVMEVVLKHLRDEISQDGIPTWFDRSQLPEDLFTSKAS</sequence>
<keyword evidence="1" id="KW-0614">Plasmid</keyword>
<protein>
    <submittedName>
        <fullName evidence="1">Uncharacterized protein</fullName>
    </submittedName>
</protein>
<reference evidence="1 2" key="1">
    <citation type="submission" date="2020-01" db="EMBL/GenBank/DDBJ databases">
        <title>Pseudarthrobacter psychrotolerans sp. nov., isolated from antarctic soil.</title>
        <authorList>
            <person name="Shin Y."/>
            <person name="Park W."/>
        </authorList>
    </citation>
    <scope>NUCLEOTIDE SEQUENCE [LARGE SCALE GENOMIC DNA]</scope>
    <source>
        <strain evidence="1 2">YJ56</strain>
        <plasmid evidence="1 2">unnamed2</plasmid>
    </source>
</reference>
<evidence type="ECO:0000313" key="1">
    <source>
        <dbReference type="EMBL" id="QHK22621.1"/>
    </source>
</evidence>
<keyword evidence="2" id="KW-1185">Reference proteome</keyword>
<name>A0A6P1NZ93_9MICC</name>
<organism evidence="1 2">
    <name type="scientific">Pseudarthrobacter psychrotolerans</name>
    <dbReference type="NCBI Taxonomy" id="2697569"/>
    <lineage>
        <taxon>Bacteria</taxon>
        <taxon>Bacillati</taxon>
        <taxon>Actinomycetota</taxon>
        <taxon>Actinomycetes</taxon>
        <taxon>Micrococcales</taxon>
        <taxon>Micrococcaceae</taxon>
        <taxon>Pseudarthrobacter</taxon>
    </lineage>
</organism>
<accession>A0A6P1NZ93</accession>